<dbReference type="NCBIfam" id="TIGR02532">
    <property type="entry name" value="IV_pilin_GFxxxE"/>
    <property type="match status" value="1"/>
</dbReference>
<evidence type="ECO:0000256" key="10">
    <source>
        <dbReference type="SAM" id="MobiDB-lite"/>
    </source>
</evidence>
<accession>D4H3X4</accession>
<feature type="domain" description="Type II secretion system protein GspG C-terminal" evidence="12">
    <location>
        <begin position="30"/>
        <end position="139"/>
    </location>
</feature>
<keyword evidence="7 11" id="KW-0812">Transmembrane</keyword>
<dbReference type="EMBL" id="CP001968">
    <property type="protein sequence ID" value="ADD67285.1"/>
    <property type="molecule type" value="Genomic_DNA"/>
</dbReference>
<dbReference type="Proteomes" id="UP000002012">
    <property type="component" value="Chromosome"/>
</dbReference>
<evidence type="ECO:0000256" key="3">
    <source>
        <dbReference type="ARBA" id="ARBA00020042"/>
    </source>
</evidence>
<dbReference type="PaxDb" id="522772-Dacet_0487"/>
<evidence type="ECO:0000256" key="11">
    <source>
        <dbReference type="SAM" id="Phobius"/>
    </source>
</evidence>
<keyword evidence="9 11" id="KW-0472">Membrane</keyword>
<comment type="similarity">
    <text evidence="2">Belongs to the GSP G family.</text>
</comment>
<dbReference type="NCBIfam" id="TIGR01710">
    <property type="entry name" value="typeII_sec_gspG"/>
    <property type="match status" value="1"/>
</dbReference>
<evidence type="ECO:0000313" key="13">
    <source>
        <dbReference type="EMBL" id="ADD67285.1"/>
    </source>
</evidence>
<keyword evidence="8 11" id="KW-1133">Transmembrane helix</keyword>
<dbReference type="FunCoup" id="D4H3X4">
    <property type="interactions" value="164"/>
</dbReference>
<dbReference type="GO" id="GO:0005886">
    <property type="term" value="C:plasma membrane"/>
    <property type="evidence" value="ECO:0007669"/>
    <property type="project" value="UniProtKB-SubCell"/>
</dbReference>
<dbReference type="InterPro" id="IPR010054">
    <property type="entry name" value="Type2_sec_GspG"/>
</dbReference>
<organism evidence="13 14">
    <name type="scientific">Denitrovibrio acetiphilus (strain DSM 12809 / NBRC 114555 / N2460)</name>
    <dbReference type="NCBI Taxonomy" id="522772"/>
    <lineage>
        <taxon>Bacteria</taxon>
        <taxon>Pseudomonadati</taxon>
        <taxon>Deferribacterota</taxon>
        <taxon>Deferribacteres</taxon>
        <taxon>Deferribacterales</taxon>
        <taxon>Geovibrionaceae</taxon>
        <taxon>Denitrovibrio</taxon>
    </lineage>
</organism>
<dbReference type="STRING" id="522772.Dacet_0487"/>
<dbReference type="PANTHER" id="PTHR30093">
    <property type="entry name" value="GENERAL SECRETION PATHWAY PROTEIN G"/>
    <property type="match status" value="1"/>
</dbReference>
<dbReference type="Pfam" id="PF08334">
    <property type="entry name" value="T2SSG"/>
    <property type="match status" value="1"/>
</dbReference>
<protein>
    <recommendedName>
        <fullName evidence="3">Type II secretion system core protein G</fullName>
    </recommendedName>
</protein>
<dbReference type="InterPro" id="IPR045584">
    <property type="entry name" value="Pilin-like"/>
</dbReference>
<evidence type="ECO:0000256" key="9">
    <source>
        <dbReference type="ARBA" id="ARBA00023136"/>
    </source>
</evidence>
<dbReference type="InterPro" id="IPR012902">
    <property type="entry name" value="N_methyl_site"/>
</dbReference>
<dbReference type="Pfam" id="PF07963">
    <property type="entry name" value="N_methyl"/>
    <property type="match status" value="1"/>
</dbReference>
<dbReference type="InterPro" id="IPR013545">
    <property type="entry name" value="T2SS_protein-GspG_C"/>
</dbReference>
<sequence length="141" mass="15851">MGNRKGFTIIEVLVVIVILGILGTLLVPKFLDKPDEARVTKAKLDMRAIESALKIYKLENGSYPTTDQGLEALTKKPEVEPIPKNYKKGGYMEESSIKDPWDNDYVYRSPGDDDRDYEIISYGSDGKEGGEDFASDIYSYK</sequence>
<evidence type="ECO:0000256" key="2">
    <source>
        <dbReference type="ARBA" id="ARBA00009984"/>
    </source>
</evidence>
<dbReference type="SUPFAM" id="SSF54523">
    <property type="entry name" value="Pili subunits"/>
    <property type="match status" value="1"/>
</dbReference>
<keyword evidence="5" id="KW-0488">Methylation</keyword>
<keyword evidence="4" id="KW-1003">Cell membrane</keyword>
<dbReference type="GO" id="GO:0015627">
    <property type="term" value="C:type II protein secretion system complex"/>
    <property type="evidence" value="ECO:0007669"/>
    <property type="project" value="InterPro"/>
</dbReference>
<feature type="transmembrane region" description="Helical" evidence="11">
    <location>
        <begin position="6"/>
        <end position="28"/>
    </location>
</feature>
<dbReference type="PRINTS" id="PR00813">
    <property type="entry name" value="BCTERIALGSPG"/>
</dbReference>
<proteinExistence type="inferred from homology"/>
<name>D4H3X4_DENA2</name>
<gene>
    <name evidence="13" type="ordered locus">Dacet_0487</name>
</gene>
<evidence type="ECO:0000256" key="6">
    <source>
        <dbReference type="ARBA" id="ARBA00022519"/>
    </source>
</evidence>
<evidence type="ECO:0000256" key="4">
    <source>
        <dbReference type="ARBA" id="ARBA00022475"/>
    </source>
</evidence>
<dbReference type="GO" id="GO:0015628">
    <property type="term" value="P:protein secretion by the type II secretion system"/>
    <property type="evidence" value="ECO:0007669"/>
    <property type="project" value="InterPro"/>
</dbReference>
<feature type="region of interest" description="Disordered" evidence="10">
    <location>
        <begin position="122"/>
        <end position="141"/>
    </location>
</feature>
<evidence type="ECO:0000313" key="14">
    <source>
        <dbReference type="Proteomes" id="UP000002012"/>
    </source>
</evidence>
<dbReference type="KEGG" id="dap:Dacet_0487"/>
<evidence type="ECO:0000259" key="12">
    <source>
        <dbReference type="Pfam" id="PF08334"/>
    </source>
</evidence>
<dbReference type="AlphaFoldDB" id="D4H3X4"/>
<comment type="subcellular location">
    <subcellularLocation>
        <location evidence="1">Cell inner membrane</location>
        <topology evidence="1">Single-pass membrane protein</topology>
    </subcellularLocation>
</comment>
<keyword evidence="6" id="KW-0997">Cell inner membrane</keyword>
<dbReference type="HOGENOM" id="CLU_091705_2_1_0"/>
<dbReference type="InParanoid" id="D4H3X4"/>
<dbReference type="PANTHER" id="PTHR30093:SF44">
    <property type="entry name" value="TYPE II SECRETION SYSTEM CORE PROTEIN G"/>
    <property type="match status" value="1"/>
</dbReference>
<evidence type="ECO:0000256" key="7">
    <source>
        <dbReference type="ARBA" id="ARBA00022692"/>
    </source>
</evidence>
<dbReference type="RefSeq" id="WP_013009829.1">
    <property type="nucleotide sequence ID" value="NC_013943.1"/>
</dbReference>
<dbReference type="Gene3D" id="3.30.700.10">
    <property type="entry name" value="Glycoprotein, Type 4 Pilin"/>
    <property type="match status" value="1"/>
</dbReference>
<keyword evidence="14" id="KW-1185">Reference proteome</keyword>
<evidence type="ECO:0000256" key="8">
    <source>
        <dbReference type="ARBA" id="ARBA00022989"/>
    </source>
</evidence>
<dbReference type="InterPro" id="IPR000983">
    <property type="entry name" value="Bac_GSPG_pilin"/>
</dbReference>
<dbReference type="OrthoDB" id="9795612at2"/>
<dbReference type="eggNOG" id="COG2165">
    <property type="taxonomic scope" value="Bacteria"/>
</dbReference>
<evidence type="ECO:0000256" key="5">
    <source>
        <dbReference type="ARBA" id="ARBA00022481"/>
    </source>
</evidence>
<reference evidence="13 14" key="1">
    <citation type="journal article" date="2010" name="Stand. Genomic Sci.">
        <title>Complete genome sequence of Denitrovibrio acetiphilus type strain (N2460).</title>
        <authorList>
            <person name="Kiss H."/>
            <person name="Lang E."/>
            <person name="Lapidus A."/>
            <person name="Copeland A."/>
            <person name="Nolan M."/>
            <person name="Glavina Del Rio T."/>
            <person name="Chen F."/>
            <person name="Lucas S."/>
            <person name="Tice H."/>
            <person name="Cheng J.F."/>
            <person name="Han C."/>
            <person name="Goodwin L."/>
            <person name="Pitluck S."/>
            <person name="Liolios K."/>
            <person name="Pati A."/>
            <person name="Ivanova N."/>
            <person name="Mavromatis K."/>
            <person name="Chen A."/>
            <person name="Palaniappan K."/>
            <person name="Land M."/>
            <person name="Hauser L."/>
            <person name="Chang Y.J."/>
            <person name="Jeffries C.D."/>
            <person name="Detter J.C."/>
            <person name="Brettin T."/>
            <person name="Spring S."/>
            <person name="Rohde M."/>
            <person name="Goker M."/>
            <person name="Woyke T."/>
            <person name="Bristow J."/>
            <person name="Eisen J.A."/>
            <person name="Markowitz V."/>
            <person name="Hugenholtz P."/>
            <person name="Kyrpides N.C."/>
            <person name="Klenk H.P."/>
        </authorList>
    </citation>
    <scope>NUCLEOTIDE SEQUENCE [LARGE SCALE GENOMIC DNA]</scope>
    <source>
        <strain evidence="14">DSM 12809 / NBRC 114555 / N2460</strain>
    </source>
</reference>
<evidence type="ECO:0000256" key="1">
    <source>
        <dbReference type="ARBA" id="ARBA00004377"/>
    </source>
</evidence>